<accession>A0A0A9GV92</accession>
<reference evidence="1" key="2">
    <citation type="journal article" date="2015" name="Data Brief">
        <title>Shoot transcriptome of the giant reed, Arundo donax.</title>
        <authorList>
            <person name="Barrero R.A."/>
            <person name="Guerrero F.D."/>
            <person name="Moolhuijzen P."/>
            <person name="Goolsby J.A."/>
            <person name="Tidwell J."/>
            <person name="Bellgard S.E."/>
            <person name="Bellgard M.I."/>
        </authorList>
    </citation>
    <scope>NUCLEOTIDE SEQUENCE</scope>
    <source>
        <tissue evidence="1">Shoot tissue taken approximately 20 cm above the soil surface</tissue>
    </source>
</reference>
<sequence>MLLLLASFPSAPYIEHKQ</sequence>
<name>A0A0A9GV92_ARUDO</name>
<dbReference type="EMBL" id="GBRH01169434">
    <property type="protein sequence ID" value="JAE28462.1"/>
    <property type="molecule type" value="Transcribed_RNA"/>
</dbReference>
<evidence type="ECO:0000313" key="1">
    <source>
        <dbReference type="EMBL" id="JAE28462.1"/>
    </source>
</evidence>
<proteinExistence type="predicted"/>
<organism evidence="1">
    <name type="scientific">Arundo donax</name>
    <name type="common">Giant reed</name>
    <name type="synonym">Donax arundinaceus</name>
    <dbReference type="NCBI Taxonomy" id="35708"/>
    <lineage>
        <taxon>Eukaryota</taxon>
        <taxon>Viridiplantae</taxon>
        <taxon>Streptophyta</taxon>
        <taxon>Embryophyta</taxon>
        <taxon>Tracheophyta</taxon>
        <taxon>Spermatophyta</taxon>
        <taxon>Magnoliopsida</taxon>
        <taxon>Liliopsida</taxon>
        <taxon>Poales</taxon>
        <taxon>Poaceae</taxon>
        <taxon>PACMAD clade</taxon>
        <taxon>Arundinoideae</taxon>
        <taxon>Arundineae</taxon>
        <taxon>Arundo</taxon>
    </lineage>
</organism>
<reference evidence="1" key="1">
    <citation type="submission" date="2014-09" db="EMBL/GenBank/DDBJ databases">
        <authorList>
            <person name="Magalhaes I.L.F."/>
            <person name="Oliveira U."/>
            <person name="Santos F.R."/>
            <person name="Vidigal T.H.D.A."/>
            <person name="Brescovit A.D."/>
            <person name="Santos A.J."/>
        </authorList>
    </citation>
    <scope>NUCLEOTIDE SEQUENCE</scope>
    <source>
        <tissue evidence="1">Shoot tissue taken approximately 20 cm above the soil surface</tissue>
    </source>
</reference>
<protein>
    <submittedName>
        <fullName evidence="1">Uncharacterized protein</fullName>
    </submittedName>
</protein>
<dbReference type="AlphaFoldDB" id="A0A0A9GV92"/>